<gene>
    <name evidence="2" type="ORF">QP116_09470</name>
</gene>
<dbReference type="Proteomes" id="UP001240483">
    <property type="component" value="Unassembled WGS sequence"/>
</dbReference>
<accession>A0AAP4FFC0</accession>
<feature type="compositionally biased region" description="Basic and acidic residues" evidence="1">
    <location>
        <begin position="1"/>
        <end position="10"/>
    </location>
</feature>
<evidence type="ECO:0000313" key="2">
    <source>
        <dbReference type="EMBL" id="MDK6275953.1"/>
    </source>
</evidence>
<dbReference type="InterPro" id="IPR032584">
    <property type="entry name" value="DUF4913"/>
</dbReference>
<organism evidence="2 3">
    <name type="scientific">Pseudoglutamicibacter cumminsii</name>
    <dbReference type="NCBI Taxonomy" id="156979"/>
    <lineage>
        <taxon>Bacteria</taxon>
        <taxon>Bacillati</taxon>
        <taxon>Actinomycetota</taxon>
        <taxon>Actinomycetes</taxon>
        <taxon>Micrococcales</taxon>
        <taxon>Micrococcaceae</taxon>
        <taxon>Pseudoglutamicibacter</taxon>
    </lineage>
</organism>
<reference evidence="2" key="1">
    <citation type="submission" date="2023-05" db="EMBL/GenBank/DDBJ databases">
        <title>Cataloging the Phylogenetic Diversity of Human Bladder Bacteria.</title>
        <authorList>
            <person name="Du J."/>
        </authorList>
    </citation>
    <scope>NUCLEOTIDE SEQUENCE</scope>
    <source>
        <strain evidence="2">UMB9978</strain>
    </source>
</reference>
<feature type="region of interest" description="Disordered" evidence="1">
    <location>
        <begin position="1"/>
        <end position="24"/>
    </location>
</feature>
<name>A0AAP4FFC0_9MICC</name>
<comment type="caution">
    <text evidence="2">The sequence shown here is derived from an EMBL/GenBank/DDBJ whole genome shotgun (WGS) entry which is preliminary data.</text>
</comment>
<evidence type="ECO:0000313" key="3">
    <source>
        <dbReference type="Proteomes" id="UP001240483"/>
    </source>
</evidence>
<protein>
    <submittedName>
        <fullName evidence="2">DUF4913 domain-containing protein</fullName>
    </submittedName>
</protein>
<sequence>MSFINDEHLEPSAPADEGQGEEAERPLAFETEEEWLTGWALPNFRRRLNKGEFRWDPEWWRYEEAITLITSLWLSFEQMRWEGATGMASYMRDYFYPLMGELTSPDGPFWDYDPPVREDVPEQWPVQDMPEEIRESVN</sequence>
<dbReference type="AlphaFoldDB" id="A0AAP4FFC0"/>
<proteinExistence type="predicted"/>
<dbReference type="Pfam" id="PF16259">
    <property type="entry name" value="DUF4913"/>
    <property type="match status" value="1"/>
</dbReference>
<dbReference type="EMBL" id="JASODW010000018">
    <property type="protein sequence ID" value="MDK6275953.1"/>
    <property type="molecule type" value="Genomic_DNA"/>
</dbReference>
<dbReference type="RefSeq" id="WP_285333593.1">
    <property type="nucleotide sequence ID" value="NZ_JASODW010000018.1"/>
</dbReference>
<evidence type="ECO:0000256" key="1">
    <source>
        <dbReference type="SAM" id="MobiDB-lite"/>
    </source>
</evidence>